<keyword evidence="3" id="KW-1185">Reference proteome</keyword>
<name>A0A9W8RBR4_9HYPO</name>
<evidence type="ECO:0000256" key="1">
    <source>
        <dbReference type="SAM" id="MobiDB-lite"/>
    </source>
</evidence>
<evidence type="ECO:0000313" key="3">
    <source>
        <dbReference type="Proteomes" id="UP001152087"/>
    </source>
</evidence>
<dbReference type="EMBL" id="JAOQAV010000010">
    <property type="protein sequence ID" value="KAJ4190968.1"/>
    <property type="molecule type" value="Genomic_DNA"/>
</dbReference>
<organism evidence="2 3">
    <name type="scientific">Fusarium falciforme</name>
    <dbReference type="NCBI Taxonomy" id="195108"/>
    <lineage>
        <taxon>Eukaryota</taxon>
        <taxon>Fungi</taxon>
        <taxon>Dikarya</taxon>
        <taxon>Ascomycota</taxon>
        <taxon>Pezizomycotina</taxon>
        <taxon>Sordariomycetes</taxon>
        <taxon>Hypocreomycetidae</taxon>
        <taxon>Hypocreales</taxon>
        <taxon>Nectriaceae</taxon>
        <taxon>Fusarium</taxon>
        <taxon>Fusarium solani species complex</taxon>
    </lineage>
</organism>
<dbReference type="Proteomes" id="UP001152087">
    <property type="component" value="Unassembled WGS sequence"/>
</dbReference>
<feature type="region of interest" description="Disordered" evidence="1">
    <location>
        <begin position="1"/>
        <end position="20"/>
    </location>
</feature>
<dbReference type="AlphaFoldDB" id="A0A9W8RBR4"/>
<proteinExistence type="predicted"/>
<gene>
    <name evidence="2" type="ORF">NW755_005180</name>
</gene>
<sequence>MSVSTVAHTQARRSVQNTQVEASFSQLGQFPNDKDTFLPGRWVDPRKLENVLNDLFDDQYAVSVHAKQLLRGMGPATTPRERKKDVPETIVEGI</sequence>
<accession>A0A9W8RBR4</accession>
<feature type="region of interest" description="Disordered" evidence="1">
    <location>
        <begin position="73"/>
        <end position="94"/>
    </location>
</feature>
<evidence type="ECO:0000313" key="2">
    <source>
        <dbReference type="EMBL" id="KAJ4190968.1"/>
    </source>
</evidence>
<protein>
    <submittedName>
        <fullName evidence="2">Uncharacterized protein</fullName>
    </submittedName>
</protein>
<reference evidence="2" key="1">
    <citation type="submission" date="2022-09" db="EMBL/GenBank/DDBJ databases">
        <title>Fusarium specimens isolated from Avocado Roots.</title>
        <authorList>
            <person name="Stajich J."/>
            <person name="Roper C."/>
            <person name="Heimlech-Rivalta G."/>
        </authorList>
    </citation>
    <scope>NUCLEOTIDE SEQUENCE</scope>
    <source>
        <strain evidence="2">A02</strain>
    </source>
</reference>
<comment type="caution">
    <text evidence="2">The sequence shown here is derived from an EMBL/GenBank/DDBJ whole genome shotgun (WGS) entry which is preliminary data.</text>
</comment>